<protein>
    <submittedName>
        <fullName evidence="1">DUF268 domain-containing protein</fullName>
    </submittedName>
</protein>
<dbReference type="Proteomes" id="UP001173802">
    <property type="component" value="Unassembled WGS sequence"/>
</dbReference>
<name>A0ACC6FUC0_9HELI</name>
<proteinExistence type="predicted"/>
<gene>
    <name evidence="1" type="ORF">NYG90_06360</name>
</gene>
<comment type="caution">
    <text evidence="1">The sequence shown here is derived from an EMBL/GenBank/DDBJ whole genome shotgun (WGS) entry which is preliminary data.</text>
</comment>
<evidence type="ECO:0000313" key="2">
    <source>
        <dbReference type="Proteomes" id="UP001173802"/>
    </source>
</evidence>
<evidence type="ECO:0000313" key="1">
    <source>
        <dbReference type="EMBL" id="MDL0082291.1"/>
    </source>
</evidence>
<dbReference type="EMBL" id="JANURN010000005">
    <property type="protein sequence ID" value="MDL0082291.1"/>
    <property type="molecule type" value="Genomic_DNA"/>
</dbReference>
<organism evidence="1 2">
    <name type="scientific">Helicobacter zhangjianzhongii</name>
    <dbReference type="NCBI Taxonomy" id="2974574"/>
    <lineage>
        <taxon>Bacteria</taxon>
        <taxon>Pseudomonadati</taxon>
        <taxon>Campylobacterota</taxon>
        <taxon>Epsilonproteobacteria</taxon>
        <taxon>Campylobacterales</taxon>
        <taxon>Helicobacteraceae</taxon>
        <taxon>Helicobacter</taxon>
    </lineage>
</organism>
<accession>A0ACC6FUC0</accession>
<reference evidence="1 2" key="1">
    <citation type="journal article" date="2023" name="Microorganisms">
        <title>Isolation and Genomic Characteristics of Cat-Borne Campylobacter felis sp. nov. and Sheep-Borne Campylobacter ovis sp. nov.</title>
        <authorList>
            <person name="Wang H."/>
            <person name="Li Y."/>
            <person name="Gu Y."/>
            <person name="Zhou G."/>
            <person name="Chen X."/>
            <person name="Zhang X."/>
            <person name="Shao Z."/>
            <person name="Zhang J."/>
            <person name="Zhang M."/>
        </authorList>
    </citation>
    <scope>NUCLEOTIDE SEQUENCE [LARGE SCALE GENOMIC DNA]</scope>
    <source>
        <strain evidence="1 2">XJK30-2</strain>
    </source>
</reference>
<sequence length="310" mass="34587">MQSLKSLIKSILPKPESSSLAMILYKGYGFISRKKMTKAELENDRASYIAQNTDTRFAISREFDYICRADKYANNGAGIESNSDYFIQDIWGARKVTATKPARHYDVGSSVAGFIAHLLGANQPTTLIDIRPLPSLNTSFLNLNGGGLQYLQADATNLEQIADSSLESISALCSIEHFGLGRYGDPIDPMGWEKALLSFERVLKIGGKMYISVPVGQRDKVCFNAHRVYRPQTIIDTLKHCQIREMSYIVGLDTRLCMEYKDGKLHIDEDGLGSIPDMKNWGVTGLFEFEKVGDKKVDPTTAAMDSRFWA</sequence>
<keyword evidence="2" id="KW-1185">Reference proteome</keyword>